<dbReference type="OrthoDB" id="8585334at2"/>
<dbReference type="PANTHER" id="PTHR30461">
    <property type="entry name" value="DNA-INVERTASE FROM LAMBDOID PROPHAGE"/>
    <property type="match status" value="1"/>
</dbReference>
<dbReference type="Gene3D" id="1.10.10.60">
    <property type="entry name" value="Homeodomain-like"/>
    <property type="match status" value="1"/>
</dbReference>
<dbReference type="GO" id="GO:0000150">
    <property type="term" value="F:DNA strand exchange activity"/>
    <property type="evidence" value="ECO:0007669"/>
    <property type="project" value="InterPro"/>
</dbReference>
<dbReference type="Proteomes" id="UP000278085">
    <property type="component" value="Unassembled WGS sequence"/>
</dbReference>
<name>A0A430HDM1_9BURK</name>
<evidence type="ECO:0000313" key="3">
    <source>
        <dbReference type="EMBL" id="RSZ55599.1"/>
    </source>
</evidence>
<dbReference type="SMART" id="SM00857">
    <property type="entry name" value="Resolvase"/>
    <property type="match status" value="1"/>
</dbReference>
<dbReference type="GO" id="GO:0003677">
    <property type="term" value="F:DNA binding"/>
    <property type="evidence" value="ECO:0007669"/>
    <property type="project" value="InterPro"/>
</dbReference>
<gene>
    <name evidence="3" type="ORF">EJB06_29025</name>
</gene>
<proteinExistence type="inferred from homology"/>
<accession>A0A430HDM1</accession>
<feature type="domain" description="Resolvase/invertase-type recombinase catalytic" evidence="2">
    <location>
        <begin position="5"/>
        <end position="154"/>
    </location>
</feature>
<dbReference type="SUPFAM" id="SSF53041">
    <property type="entry name" value="Resolvase-like"/>
    <property type="match status" value="1"/>
</dbReference>
<dbReference type="InterPro" id="IPR006119">
    <property type="entry name" value="Resolv_N"/>
</dbReference>
<evidence type="ECO:0000256" key="1">
    <source>
        <dbReference type="ARBA" id="ARBA00009913"/>
    </source>
</evidence>
<reference evidence="3 4" key="1">
    <citation type="submission" date="2018-12" db="EMBL/GenBank/DDBJ databases">
        <authorList>
            <person name="Yang E."/>
        </authorList>
    </citation>
    <scope>NUCLEOTIDE SEQUENCE [LARGE SCALE GENOMIC DNA]</scope>
    <source>
        <strain evidence="3 4">SOD</strain>
    </source>
</reference>
<dbReference type="AlphaFoldDB" id="A0A430HDM1"/>
<dbReference type="InterPro" id="IPR036162">
    <property type="entry name" value="Resolvase-like_N_sf"/>
</dbReference>
<keyword evidence="4" id="KW-1185">Reference proteome</keyword>
<dbReference type="PROSITE" id="PS51736">
    <property type="entry name" value="RECOMBINASES_3"/>
    <property type="match status" value="1"/>
</dbReference>
<dbReference type="Gene3D" id="3.40.50.1390">
    <property type="entry name" value="Resolvase, N-terminal catalytic domain"/>
    <property type="match status" value="1"/>
</dbReference>
<dbReference type="InterPro" id="IPR050639">
    <property type="entry name" value="SSR_resolvase"/>
</dbReference>
<dbReference type="RefSeq" id="WP_126077517.1">
    <property type="nucleotide sequence ID" value="NZ_CP051166.1"/>
</dbReference>
<evidence type="ECO:0000259" key="2">
    <source>
        <dbReference type="PROSITE" id="PS51736"/>
    </source>
</evidence>
<organism evidence="3 4">
    <name type="scientific">Massilia atriviolacea</name>
    <dbReference type="NCBI Taxonomy" id="2495579"/>
    <lineage>
        <taxon>Bacteria</taxon>
        <taxon>Pseudomonadati</taxon>
        <taxon>Pseudomonadota</taxon>
        <taxon>Betaproteobacteria</taxon>
        <taxon>Burkholderiales</taxon>
        <taxon>Oxalobacteraceae</taxon>
        <taxon>Telluria group</taxon>
        <taxon>Massilia</taxon>
    </lineage>
</organism>
<dbReference type="PANTHER" id="PTHR30461:SF26">
    <property type="entry name" value="RESOLVASE HOMOLOG YNEB"/>
    <property type="match status" value="1"/>
</dbReference>
<sequence length="205" mass="22490">MSKPIARIYQRVSTEGQELTRQQSLRAEAEAKGYTVVATYSEKASGTSEDRPELQRMLADLNDGDTIIAEHLDRITRLPLPEAEALMKRIKATGAAVSVPGLIELPKVGDGVAAIVVDAMQEMLLRIALYQCRADWETRRERQKQGIAIAKAKGVYKGRKPDTVANAKIVELRALGYTIAKVASTLNVSESQVKLILKKSTTVTQ</sequence>
<comment type="similarity">
    <text evidence="1">Belongs to the site-specific recombinase resolvase family.</text>
</comment>
<protein>
    <submittedName>
        <fullName evidence="3">Resolvase</fullName>
    </submittedName>
</protein>
<dbReference type="EMBL" id="RXLQ01000024">
    <property type="protein sequence ID" value="RSZ55599.1"/>
    <property type="molecule type" value="Genomic_DNA"/>
</dbReference>
<evidence type="ECO:0000313" key="4">
    <source>
        <dbReference type="Proteomes" id="UP000278085"/>
    </source>
</evidence>
<dbReference type="Pfam" id="PF00239">
    <property type="entry name" value="Resolvase"/>
    <property type="match status" value="1"/>
</dbReference>
<comment type="caution">
    <text evidence="3">The sequence shown here is derived from an EMBL/GenBank/DDBJ whole genome shotgun (WGS) entry which is preliminary data.</text>
</comment>